<comment type="cofactor">
    <cofactor evidence="5">
        <name>Mg(2+)</name>
        <dbReference type="ChEBI" id="CHEBI:18420"/>
    </cofactor>
    <text evidence="5">Binds 2 magnesium ions per monomer.</text>
</comment>
<dbReference type="Proteomes" id="UP001239167">
    <property type="component" value="Unassembled WGS sequence"/>
</dbReference>
<feature type="binding site" evidence="5">
    <location>
        <position position="111"/>
    </location>
    <ligand>
        <name>anthranilate</name>
        <dbReference type="ChEBI" id="CHEBI:16567"/>
        <label>1</label>
    </ligand>
</feature>
<dbReference type="SUPFAM" id="SSF52418">
    <property type="entry name" value="Nucleoside phosphorylase/phosphoribosyltransferase catalytic domain"/>
    <property type="match status" value="1"/>
</dbReference>
<dbReference type="Gene3D" id="1.20.970.10">
    <property type="entry name" value="Transferase, Pyrimidine Nucleoside Phosphorylase, Chain C"/>
    <property type="match status" value="1"/>
</dbReference>
<comment type="caution">
    <text evidence="5">Lacks conserved residue(s) required for the propagation of feature annotation.</text>
</comment>
<comment type="subunit">
    <text evidence="5">Homodimer.</text>
</comment>
<reference evidence="8 9" key="1">
    <citation type="submission" date="2023-07" db="EMBL/GenBank/DDBJ databases">
        <title>Genomic Encyclopedia of Type Strains, Phase IV (KMG-IV): sequencing the most valuable type-strain genomes for metagenomic binning, comparative biology and taxonomic classification.</title>
        <authorList>
            <person name="Goeker M."/>
        </authorList>
    </citation>
    <scope>NUCLEOTIDE SEQUENCE [LARGE SCALE GENOMIC DNA]</scope>
    <source>
        <strain evidence="8 9">DSM 16980</strain>
    </source>
</reference>
<keyword evidence="9" id="KW-1185">Reference proteome</keyword>
<keyword evidence="3 5" id="KW-0822">Tryptophan biosynthesis</keyword>
<accession>A0ABT9YBJ6</accession>
<keyword evidence="2 5" id="KW-0808">Transferase</keyword>
<organism evidence="8 9">
    <name type="scientific">Pectinatus haikarae</name>
    <dbReference type="NCBI Taxonomy" id="349096"/>
    <lineage>
        <taxon>Bacteria</taxon>
        <taxon>Bacillati</taxon>
        <taxon>Bacillota</taxon>
        <taxon>Negativicutes</taxon>
        <taxon>Selenomonadales</taxon>
        <taxon>Selenomonadaceae</taxon>
        <taxon>Pectinatus</taxon>
    </lineage>
</organism>
<dbReference type="HAMAP" id="MF_00211">
    <property type="entry name" value="TrpD"/>
    <property type="match status" value="1"/>
</dbReference>
<feature type="domain" description="Glycosyl transferase family 3 N-terminal" evidence="7">
    <location>
        <begin position="3"/>
        <end position="65"/>
    </location>
</feature>
<name>A0ABT9YBJ6_9FIRM</name>
<protein>
    <recommendedName>
        <fullName evidence="5">Anthranilate phosphoribosyltransferase</fullName>
        <ecNumber evidence="5">2.4.2.18</ecNumber>
    </recommendedName>
</protein>
<dbReference type="NCBIfam" id="TIGR01245">
    <property type="entry name" value="trpD"/>
    <property type="match status" value="1"/>
</dbReference>
<feature type="binding site" evidence="5">
    <location>
        <position position="80"/>
    </location>
    <ligand>
        <name>anthranilate</name>
        <dbReference type="ChEBI" id="CHEBI:16567"/>
        <label>1</label>
    </ligand>
</feature>
<feature type="binding site" evidence="5">
    <location>
        <position position="224"/>
    </location>
    <ligand>
        <name>Mg(2+)</name>
        <dbReference type="ChEBI" id="CHEBI:18420"/>
        <label>2</label>
    </ligand>
</feature>
<feature type="binding site" evidence="5">
    <location>
        <begin position="83"/>
        <end position="84"/>
    </location>
    <ligand>
        <name>5-phospho-alpha-D-ribose 1-diphosphate</name>
        <dbReference type="ChEBI" id="CHEBI:58017"/>
    </ligand>
</feature>
<dbReference type="Pfam" id="PF02885">
    <property type="entry name" value="Glycos_trans_3N"/>
    <property type="match status" value="1"/>
</dbReference>
<evidence type="ECO:0000259" key="7">
    <source>
        <dbReference type="Pfam" id="PF02885"/>
    </source>
</evidence>
<comment type="caution">
    <text evidence="8">The sequence shown here is derived from an EMBL/GenBank/DDBJ whole genome shotgun (WGS) entry which is preliminary data.</text>
</comment>
<dbReference type="Pfam" id="PF00591">
    <property type="entry name" value="Glycos_transf_3"/>
    <property type="match status" value="1"/>
</dbReference>
<keyword evidence="5" id="KW-0028">Amino-acid biosynthesis</keyword>
<feature type="binding site" evidence="5">
    <location>
        <position position="120"/>
    </location>
    <ligand>
        <name>5-phospho-alpha-D-ribose 1-diphosphate</name>
        <dbReference type="ChEBI" id="CHEBI:58017"/>
    </ligand>
</feature>
<dbReference type="GO" id="GO:0004048">
    <property type="term" value="F:anthranilate phosphoribosyltransferase activity"/>
    <property type="evidence" value="ECO:0007669"/>
    <property type="project" value="UniProtKB-EC"/>
</dbReference>
<dbReference type="InterPro" id="IPR017459">
    <property type="entry name" value="Glycosyl_Trfase_fam3_N_dom"/>
</dbReference>
<feature type="binding site" evidence="5">
    <location>
        <begin position="90"/>
        <end position="93"/>
    </location>
    <ligand>
        <name>5-phospho-alpha-D-ribose 1-diphosphate</name>
        <dbReference type="ChEBI" id="CHEBI:58017"/>
    </ligand>
</feature>
<dbReference type="SUPFAM" id="SSF47648">
    <property type="entry name" value="Nucleoside phosphorylase/phosphoribosyltransferase N-terminal domain"/>
    <property type="match status" value="1"/>
</dbReference>
<feature type="binding site" evidence="5">
    <location>
        <position position="225"/>
    </location>
    <ligand>
        <name>Mg(2+)</name>
        <dbReference type="ChEBI" id="CHEBI:18420"/>
        <label>2</label>
    </ligand>
</feature>
<feature type="binding site" evidence="5">
    <location>
        <position position="225"/>
    </location>
    <ligand>
        <name>Mg(2+)</name>
        <dbReference type="ChEBI" id="CHEBI:18420"/>
        <label>1</label>
    </ligand>
</feature>
<feature type="binding site" evidence="5">
    <location>
        <position position="166"/>
    </location>
    <ligand>
        <name>anthranilate</name>
        <dbReference type="ChEBI" id="CHEBI:16567"/>
        <label>2</label>
    </ligand>
</feature>
<evidence type="ECO:0000256" key="4">
    <source>
        <dbReference type="ARBA" id="ARBA00023141"/>
    </source>
</evidence>
<proteinExistence type="inferred from homology"/>
<keyword evidence="4 5" id="KW-0057">Aromatic amino acid biosynthesis</keyword>
<dbReference type="RefSeq" id="WP_432748980.1">
    <property type="nucleotide sequence ID" value="NZ_CP116940.1"/>
</dbReference>
<keyword evidence="5" id="KW-0460">Magnesium</keyword>
<feature type="domain" description="Glycosyl transferase family 3" evidence="6">
    <location>
        <begin position="74"/>
        <end position="323"/>
    </location>
</feature>
<keyword evidence="5" id="KW-0479">Metal-binding</keyword>
<evidence type="ECO:0000256" key="1">
    <source>
        <dbReference type="ARBA" id="ARBA00022676"/>
    </source>
</evidence>
<dbReference type="InterPro" id="IPR000312">
    <property type="entry name" value="Glycosyl_Trfase_fam3"/>
</dbReference>
<comment type="function">
    <text evidence="5">Catalyzes the transfer of the phosphoribosyl group of 5-phosphorylribose-1-pyrophosphate (PRPP) to anthranilate to yield N-(5'-phosphoribosyl)-anthranilate (PRA).</text>
</comment>
<dbReference type="InterPro" id="IPR036320">
    <property type="entry name" value="Glycosyl_Trfase_fam3_N_dom_sf"/>
</dbReference>
<dbReference type="PANTHER" id="PTHR43285">
    <property type="entry name" value="ANTHRANILATE PHOSPHORIBOSYLTRANSFERASE"/>
    <property type="match status" value="1"/>
</dbReference>
<dbReference type="Gene3D" id="3.40.1030.10">
    <property type="entry name" value="Nucleoside phosphorylase/phosphoribosyltransferase catalytic domain"/>
    <property type="match status" value="1"/>
</dbReference>
<dbReference type="EMBL" id="JAUSUE010000028">
    <property type="protein sequence ID" value="MDQ0205074.1"/>
    <property type="molecule type" value="Genomic_DNA"/>
</dbReference>
<evidence type="ECO:0000259" key="6">
    <source>
        <dbReference type="Pfam" id="PF00591"/>
    </source>
</evidence>
<dbReference type="InterPro" id="IPR005940">
    <property type="entry name" value="Anthranilate_Pribosyl_Tfrase"/>
</dbReference>
<comment type="similarity">
    <text evidence="5">Belongs to the anthranilate phosphoribosyltransferase family.</text>
</comment>
<evidence type="ECO:0000313" key="9">
    <source>
        <dbReference type="Proteomes" id="UP001239167"/>
    </source>
</evidence>
<keyword evidence="1 5" id="KW-0328">Glycosyltransferase</keyword>
<feature type="binding site" evidence="5">
    <location>
        <begin position="108"/>
        <end position="116"/>
    </location>
    <ligand>
        <name>5-phospho-alpha-D-ribose 1-diphosphate</name>
        <dbReference type="ChEBI" id="CHEBI:58017"/>
    </ligand>
</feature>
<dbReference type="PANTHER" id="PTHR43285:SF2">
    <property type="entry name" value="ANTHRANILATE PHOSPHORIBOSYLTRANSFERASE"/>
    <property type="match status" value="1"/>
</dbReference>
<dbReference type="InterPro" id="IPR035902">
    <property type="entry name" value="Nuc_phospho_transferase"/>
</dbReference>
<evidence type="ECO:0000256" key="2">
    <source>
        <dbReference type="ARBA" id="ARBA00022679"/>
    </source>
</evidence>
<gene>
    <name evidence="5" type="primary">trpD</name>
    <name evidence="8" type="ORF">J2S01_002812</name>
</gene>
<evidence type="ECO:0000313" key="8">
    <source>
        <dbReference type="EMBL" id="MDQ0205074.1"/>
    </source>
</evidence>
<comment type="catalytic activity">
    <reaction evidence="5">
        <text>N-(5-phospho-beta-D-ribosyl)anthranilate + diphosphate = 5-phospho-alpha-D-ribose 1-diphosphate + anthranilate</text>
        <dbReference type="Rhea" id="RHEA:11768"/>
        <dbReference type="ChEBI" id="CHEBI:16567"/>
        <dbReference type="ChEBI" id="CHEBI:18277"/>
        <dbReference type="ChEBI" id="CHEBI:33019"/>
        <dbReference type="ChEBI" id="CHEBI:58017"/>
        <dbReference type="EC" id="2.4.2.18"/>
    </reaction>
</comment>
<feature type="binding site" evidence="5">
    <location>
        <position position="92"/>
    </location>
    <ligand>
        <name>Mg(2+)</name>
        <dbReference type="ChEBI" id="CHEBI:18420"/>
        <label>1</label>
    </ligand>
</feature>
<feature type="binding site" evidence="5">
    <location>
        <position position="88"/>
    </location>
    <ligand>
        <name>5-phospho-alpha-D-ribose 1-diphosphate</name>
        <dbReference type="ChEBI" id="CHEBI:58017"/>
    </ligand>
</feature>
<evidence type="ECO:0000256" key="3">
    <source>
        <dbReference type="ARBA" id="ARBA00022822"/>
    </source>
</evidence>
<evidence type="ECO:0000256" key="5">
    <source>
        <dbReference type="HAMAP-Rule" id="MF_00211"/>
    </source>
</evidence>
<sequence>MIKEAIHEIVKGNDLDYKTANTAMLEIMEGKATNAQIGGFLTALRLKGETVDEIAACAAAMREKCTQVGHRSDDVLEIVGTGGDEANTFNISTTASFVVAAAGVTVAKHGNRSVSSKCGAADCLESLGARLELDALQNKKMLDDIGMCFMYAPVYHASMKYAAPVRKELGVRTIFNILGPLGNPAAANIQLMGVYDKELIRPMAKVLAKLGVQRGAVVYGDGLDEITVCGKTTVCEIAGGKFNEYEIDPKNYDMEYAALSELVGGAGMENAQITKTVLSGAPGAKRNAVLLNAGMSLYLAGRAANLADGMEKAANAIDSGNAYKKMEEFIKTTNEV</sequence>
<comment type="pathway">
    <text evidence="5">Amino-acid biosynthesis; L-tryptophan biosynthesis; L-tryptophan from chorismate: step 2/5.</text>
</comment>
<feature type="binding site" evidence="5">
    <location>
        <position position="80"/>
    </location>
    <ligand>
        <name>5-phospho-alpha-D-ribose 1-diphosphate</name>
        <dbReference type="ChEBI" id="CHEBI:58017"/>
    </ligand>
</feature>
<dbReference type="EC" id="2.4.2.18" evidence="5"/>